<dbReference type="Gene3D" id="3.40.50.1820">
    <property type="entry name" value="alpha/beta hydrolase"/>
    <property type="match status" value="1"/>
</dbReference>
<protein>
    <submittedName>
        <fullName evidence="4">Alpha/beta hydrolase</fullName>
    </submittedName>
</protein>
<proteinExistence type="predicted"/>
<evidence type="ECO:0000313" key="4">
    <source>
        <dbReference type="EMBL" id="PNS43834.1"/>
    </source>
</evidence>
<keyword evidence="2" id="KW-0812">Transmembrane</keyword>
<dbReference type="EMBL" id="MNLH01000001">
    <property type="protein sequence ID" value="PNS43834.1"/>
    <property type="molecule type" value="Genomic_DNA"/>
</dbReference>
<dbReference type="InterPro" id="IPR029058">
    <property type="entry name" value="AB_hydrolase_fold"/>
</dbReference>
<evidence type="ECO:0000256" key="1">
    <source>
        <dbReference type="SAM" id="MobiDB-lite"/>
    </source>
</evidence>
<reference evidence="4 5" key="1">
    <citation type="submission" date="2016-10" db="EMBL/GenBank/DDBJ databases">
        <authorList>
            <person name="Varghese N."/>
        </authorList>
    </citation>
    <scope>NUCLEOTIDE SEQUENCE [LARGE SCALE GENOMIC DNA]</scope>
    <source>
        <strain evidence="4 5">KA00225</strain>
    </source>
</reference>
<dbReference type="OrthoDB" id="5095936at2"/>
<keyword evidence="2" id="KW-0472">Membrane</keyword>
<keyword evidence="4" id="KW-0378">Hydrolase</keyword>
<dbReference type="GO" id="GO:0016788">
    <property type="term" value="F:hydrolase activity, acting on ester bonds"/>
    <property type="evidence" value="ECO:0007669"/>
    <property type="project" value="InterPro"/>
</dbReference>
<evidence type="ECO:0000259" key="3">
    <source>
        <dbReference type="Pfam" id="PF07819"/>
    </source>
</evidence>
<feature type="compositionally biased region" description="Basic and acidic residues" evidence="1">
    <location>
        <begin position="446"/>
        <end position="455"/>
    </location>
</feature>
<organism evidence="4 5">
    <name type="scientific">Gardnerella vaginalis</name>
    <dbReference type="NCBI Taxonomy" id="2702"/>
    <lineage>
        <taxon>Bacteria</taxon>
        <taxon>Bacillati</taxon>
        <taxon>Actinomycetota</taxon>
        <taxon>Actinomycetes</taxon>
        <taxon>Bifidobacteriales</taxon>
        <taxon>Bifidobacteriaceae</taxon>
        <taxon>Gardnerella</taxon>
    </lineage>
</organism>
<evidence type="ECO:0000313" key="5">
    <source>
        <dbReference type="Proteomes" id="UP000236146"/>
    </source>
</evidence>
<dbReference type="Proteomes" id="UP000236146">
    <property type="component" value="Unassembled WGS sequence"/>
</dbReference>
<sequence>MVWKVQSSISGGTKLSVSQESEYRSCCNQLHKLSQEFDSLSSQWMQAASRIMANSLSKNSCEGPLCNTNNSLTTSLTYDQCEMNSKECKRFSEKLFELSVLLSRANSLYSEAERASKQLFDNVVSLGFTFAPATAIPIFVYAGISIFKDSTTPNSNMRNFAKWSHNTAPLQQGLIKGLSQHFIINPITGLPLRWLNSIQKTKSLFKNGKFSFGFSNLNSPLARVSGGLSSISSRINNLWQGNKLTVTKVNIPKKSYKNILPKKGQTIGEAFTNITELSNGNIGVKPPLVNSEAATVAIQCFRKPDGSKSWLVTIPGTDGKPHSPFGWEQNAEVMSENKISRTQADSTRMVIEAMRKAGINKNDSVAIIGHSQGGIVAASIASDYSEEYNIQHVITAGSPIANHPIPKKTWVTSVEMDDELVPSLDGKSNPSRNNWVTISAKTTHYGNEKNKDDKRNKKSKSSKDSYNVSGTTVKGVPESGTLSHDLHYHCAAYEDASALGSRAIRSQEEHFENIVSGKLESTTLWQGTVNK</sequence>
<feature type="domain" description="GPI inositol-deacylase PGAP1-like alpha/beta" evidence="3">
    <location>
        <begin position="352"/>
        <end position="414"/>
    </location>
</feature>
<keyword evidence="2" id="KW-1133">Transmembrane helix</keyword>
<feature type="transmembrane region" description="Helical" evidence="2">
    <location>
        <begin position="123"/>
        <end position="147"/>
    </location>
</feature>
<evidence type="ECO:0000256" key="2">
    <source>
        <dbReference type="SAM" id="Phobius"/>
    </source>
</evidence>
<feature type="compositionally biased region" description="Polar residues" evidence="1">
    <location>
        <begin position="426"/>
        <end position="445"/>
    </location>
</feature>
<accession>A0A2K1SWC4</accession>
<dbReference type="InterPro" id="IPR012908">
    <property type="entry name" value="PGAP1-ab_dom-like"/>
</dbReference>
<dbReference type="AlphaFoldDB" id="A0A2K1SWC4"/>
<gene>
    <name evidence="4" type="ORF">BFS05_01020</name>
</gene>
<comment type="caution">
    <text evidence="4">The sequence shown here is derived from an EMBL/GenBank/DDBJ whole genome shotgun (WGS) entry which is preliminary data.</text>
</comment>
<dbReference type="SUPFAM" id="SSF53474">
    <property type="entry name" value="alpha/beta-Hydrolases"/>
    <property type="match status" value="1"/>
</dbReference>
<feature type="region of interest" description="Disordered" evidence="1">
    <location>
        <begin position="421"/>
        <end position="481"/>
    </location>
</feature>
<dbReference type="RefSeq" id="WP_103084214.1">
    <property type="nucleotide sequence ID" value="NZ_MNLH01000001.1"/>
</dbReference>
<dbReference type="Pfam" id="PF07819">
    <property type="entry name" value="PGAP1"/>
    <property type="match status" value="1"/>
</dbReference>
<name>A0A2K1SWC4_GARVA</name>